<keyword evidence="1" id="KW-0472">Membrane</keyword>
<gene>
    <name evidence="2" type="ORF">CUNI_LOCUS14412</name>
</gene>
<dbReference type="AlphaFoldDB" id="A0A8S3ZGY0"/>
<protein>
    <submittedName>
        <fullName evidence="2">Uncharacterized protein</fullName>
    </submittedName>
</protein>
<name>A0A8S3ZGY0_9EUPU</name>
<feature type="transmembrane region" description="Helical" evidence="1">
    <location>
        <begin position="12"/>
        <end position="33"/>
    </location>
</feature>
<dbReference type="Proteomes" id="UP000678393">
    <property type="component" value="Unassembled WGS sequence"/>
</dbReference>
<organism evidence="2 3">
    <name type="scientific">Candidula unifasciata</name>
    <dbReference type="NCBI Taxonomy" id="100452"/>
    <lineage>
        <taxon>Eukaryota</taxon>
        <taxon>Metazoa</taxon>
        <taxon>Spiralia</taxon>
        <taxon>Lophotrochozoa</taxon>
        <taxon>Mollusca</taxon>
        <taxon>Gastropoda</taxon>
        <taxon>Heterobranchia</taxon>
        <taxon>Euthyneura</taxon>
        <taxon>Panpulmonata</taxon>
        <taxon>Eupulmonata</taxon>
        <taxon>Stylommatophora</taxon>
        <taxon>Helicina</taxon>
        <taxon>Helicoidea</taxon>
        <taxon>Geomitridae</taxon>
        <taxon>Candidula</taxon>
    </lineage>
</organism>
<evidence type="ECO:0000313" key="3">
    <source>
        <dbReference type="Proteomes" id="UP000678393"/>
    </source>
</evidence>
<feature type="non-terminal residue" evidence="2">
    <location>
        <position position="1"/>
    </location>
</feature>
<accession>A0A8S3ZGY0</accession>
<comment type="caution">
    <text evidence="2">The sequence shown here is derived from an EMBL/GenBank/DDBJ whole genome shotgun (WGS) entry which is preliminary data.</text>
</comment>
<dbReference type="EMBL" id="CAJHNH020003242">
    <property type="protein sequence ID" value="CAG5128854.1"/>
    <property type="molecule type" value="Genomic_DNA"/>
</dbReference>
<evidence type="ECO:0000313" key="2">
    <source>
        <dbReference type="EMBL" id="CAG5128854.1"/>
    </source>
</evidence>
<sequence length="67" mass="7559">PLQDHSYKKKTIIVALVSVISVSLVIVFLYLTYRLCLTPKPSSPQSSVARVETPEPMLLEFNIDQLK</sequence>
<keyword evidence="1" id="KW-0812">Transmembrane</keyword>
<proteinExistence type="predicted"/>
<keyword evidence="3" id="KW-1185">Reference proteome</keyword>
<reference evidence="2" key="1">
    <citation type="submission" date="2021-04" db="EMBL/GenBank/DDBJ databases">
        <authorList>
            <consortium name="Molecular Ecology Group"/>
        </authorList>
    </citation>
    <scope>NUCLEOTIDE SEQUENCE</scope>
</reference>
<feature type="non-terminal residue" evidence="2">
    <location>
        <position position="67"/>
    </location>
</feature>
<keyword evidence="1" id="KW-1133">Transmembrane helix</keyword>
<evidence type="ECO:0000256" key="1">
    <source>
        <dbReference type="SAM" id="Phobius"/>
    </source>
</evidence>